<dbReference type="PANTHER" id="PTHR46033:SF1">
    <property type="entry name" value="PROTEIN MAIN-LIKE 2"/>
    <property type="match status" value="1"/>
</dbReference>
<name>U5D2V2_AMBTC</name>
<feature type="compositionally biased region" description="Polar residues" evidence="1">
    <location>
        <begin position="51"/>
        <end position="63"/>
    </location>
</feature>
<dbReference type="InterPro" id="IPR019557">
    <property type="entry name" value="AminoTfrase-like_pln_mobile"/>
</dbReference>
<dbReference type="PANTHER" id="PTHR46033">
    <property type="entry name" value="PROTEIN MAIN-LIKE 2"/>
    <property type="match status" value="1"/>
</dbReference>
<protein>
    <recommendedName>
        <fullName evidence="2">Aminotransferase-like plant mobile domain-containing protein</fullName>
    </recommendedName>
</protein>
<dbReference type="Proteomes" id="UP000017836">
    <property type="component" value="Unassembled WGS sequence"/>
</dbReference>
<feature type="region of interest" description="Disordered" evidence="1">
    <location>
        <begin position="35"/>
        <end position="73"/>
    </location>
</feature>
<dbReference type="Gramene" id="ERN16540">
    <property type="protein sequence ID" value="ERN16540"/>
    <property type="gene ID" value="AMTR_s00031p00138370"/>
</dbReference>
<keyword evidence="4" id="KW-1185">Reference proteome</keyword>
<dbReference type="AlphaFoldDB" id="U5D2V2"/>
<evidence type="ECO:0000259" key="2">
    <source>
        <dbReference type="Pfam" id="PF10536"/>
    </source>
</evidence>
<dbReference type="InterPro" id="IPR044824">
    <property type="entry name" value="MAIN-like"/>
</dbReference>
<evidence type="ECO:0000313" key="3">
    <source>
        <dbReference type="EMBL" id="ERN16540.1"/>
    </source>
</evidence>
<dbReference type="HOGENOM" id="CLU_068553_0_0_1"/>
<sequence length="348" mass="39151">MSTSYTSECKELVCIPFKKIRGRYDSEIHLGKLRRPSHKGKAPVEEDGAGTSESVQGEFSHPSSRGVARSSRDAEGVGHDISDLGDGSAFFDEDIVPPQAFLVYFFGEFLVVDRSKGRAHLSVVWATRRLDYLERVAWGPAIVGWLHHHLCSVARGTRYLEGCSIFLQVWVSEHITIPCPLLGRLAPSFPTIHNWSSGVWDSERIPSRLYYSLFLDTQAVGKPTFPGRVHCQLGLPLMSCEITLPWTPIIVSTIDEDAYMREMAPWIEEWRSRAARVIGEEEEEGISLSQYEDRYRALLRNIATLTEHGEGLMRELRTAYLDEGRSSTDEVASLHAKHDSAVVEQDSM</sequence>
<dbReference type="EMBL" id="KI392442">
    <property type="protein sequence ID" value="ERN16540.1"/>
    <property type="molecule type" value="Genomic_DNA"/>
</dbReference>
<gene>
    <name evidence="3" type="ORF">AMTR_s00031p00138370</name>
</gene>
<dbReference type="GO" id="GO:0010073">
    <property type="term" value="P:meristem maintenance"/>
    <property type="evidence" value="ECO:0007669"/>
    <property type="project" value="InterPro"/>
</dbReference>
<evidence type="ECO:0000256" key="1">
    <source>
        <dbReference type="SAM" id="MobiDB-lite"/>
    </source>
</evidence>
<proteinExistence type="predicted"/>
<accession>U5D2V2</accession>
<reference evidence="4" key="1">
    <citation type="journal article" date="2013" name="Science">
        <title>The Amborella genome and the evolution of flowering plants.</title>
        <authorList>
            <consortium name="Amborella Genome Project"/>
        </authorList>
    </citation>
    <scope>NUCLEOTIDE SEQUENCE [LARGE SCALE GENOMIC DNA]</scope>
</reference>
<feature type="domain" description="Aminotransferase-like plant mobile" evidence="2">
    <location>
        <begin position="96"/>
        <end position="195"/>
    </location>
</feature>
<organism evidence="3 4">
    <name type="scientific">Amborella trichopoda</name>
    <dbReference type="NCBI Taxonomy" id="13333"/>
    <lineage>
        <taxon>Eukaryota</taxon>
        <taxon>Viridiplantae</taxon>
        <taxon>Streptophyta</taxon>
        <taxon>Embryophyta</taxon>
        <taxon>Tracheophyta</taxon>
        <taxon>Spermatophyta</taxon>
        <taxon>Magnoliopsida</taxon>
        <taxon>Amborellales</taxon>
        <taxon>Amborellaceae</taxon>
        <taxon>Amborella</taxon>
    </lineage>
</organism>
<dbReference type="Pfam" id="PF10536">
    <property type="entry name" value="PMD"/>
    <property type="match status" value="1"/>
</dbReference>
<evidence type="ECO:0000313" key="4">
    <source>
        <dbReference type="Proteomes" id="UP000017836"/>
    </source>
</evidence>